<sequence>MAEAMDPETKPTAAPPRPPTDQPDPSFYNWRTFFSILSGQATPEERRQYFLNRDTINEDRDISRVEAHRDWAFSYSPVVRFMREEIQKLGGDIGPHNVRCRRCTTPQGGGIDQDYGVLICANHMRNRGHVEDTIAHEMVHAYDYLRFKVDRWNLRHQACTEIRASTLSGECRFTREFFTRNQWRFTSQLQDCVRRRATLSLMARPGVKDDVHAARLVNEVWDSCFVDTRPFDEIYR</sequence>
<comment type="caution">
    <text evidence="11">The sequence shown here is derived from an EMBL/GenBank/DDBJ whole genome shotgun (WGS) entry which is preliminary data.</text>
</comment>
<keyword evidence="7 9" id="KW-0482">Metalloprotease</keyword>
<keyword evidence="9" id="KW-0999">Mitochondrion inner membrane</keyword>
<evidence type="ECO:0000256" key="4">
    <source>
        <dbReference type="ARBA" id="ARBA00022670"/>
    </source>
</evidence>
<feature type="compositionally biased region" description="Pro residues" evidence="10">
    <location>
        <begin position="13"/>
        <end position="22"/>
    </location>
</feature>
<keyword evidence="12" id="KW-1185">Reference proteome</keyword>
<evidence type="ECO:0000256" key="9">
    <source>
        <dbReference type="RuleBase" id="RU364057"/>
    </source>
</evidence>
<evidence type="ECO:0000256" key="8">
    <source>
        <dbReference type="ARBA" id="ARBA00025322"/>
    </source>
</evidence>
<dbReference type="Pfam" id="PF09768">
    <property type="entry name" value="Peptidase_M76"/>
    <property type="match status" value="1"/>
</dbReference>
<dbReference type="GO" id="GO:0005743">
    <property type="term" value="C:mitochondrial inner membrane"/>
    <property type="evidence" value="ECO:0007669"/>
    <property type="project" value="UniProtKB-SubCell"/>
</dbReference>
<name>A0A5N5DG08_9PEZI</name>
<evidence type="ECO:0000256" key="3">
    <source>
        <dbReference type="ARBA" id="ARBA00014615"/>
    </source>
</evidence>
<evidence type="ECO:0000256" key="10">
    <source>
        <dbReference type="SAM" id="MobiDB-lite"/>
    </source>
</evidence>
<accession>A0A5N5DG08</accession>
<dbReference type="GO" id="GO:0046872">
    <property type="term" value="F:metal ion binding"/>
    <property type="evidence" value="ECO:0007669"/>
    <property type="project" value="UniProtKB-KW"/>
</dbReference>
<dbReference type="GO" id="GO:0033615">
    <property type="term" value="P:mitochondrial proton-transporting ATP synthase complex assembly"/>
    <property type="evidence" value="ECO:0007669"/>
    <property type="project" value="TreeGrafter"/>
</dbReference>
<dbReference type="AlphaFoldDB" id="A0A5N5DG08"/>
<reference evidence="11 12" key="1">
    <citation type="journal article" date="2019" name="Sci. Rep.">
        <title>A multi-omics analysis of the grapevine pathogen Lasiodiplodia theobromae reveals that temperature affects the expression of virulence- and pathogenicity-related genes.</title>
        <authorList>
            <person name="Felix C."/>
            <person name="Meneses R."/>
            <person name="Goncalves M.F.M."/>
            <person name="Tilleman L."/>
            <person name="Duarte A.S."/>
            <person name="Jorrin-Novo J.V."/>
            <person name="Van de Peer Y."/>
            <person name="Deforce D."/>
            <person name="Van Nieuwerburgh F."/>
            <person name="Esteves A.C."/>
            <person name="Alves A."/>
        </authorList>
    </citation>
    <scope>NUCLEOTIDE SEQUENCE [LARGE SCALE GENOMIC DNA]</scope>
    <source>
        <strain evidence="11 12">LA-SOL3</strain>
    </source>
</reference>
<evidence type="ECO:0000256" key="6">
    <source>
        <dbReference type="ARBA" id="ARBA00022801"/>
    </source>
</evidence>
<keyword evidence="9" id="KW-0496">Mitochondrion</keyword>
<comment type="function">
    <text evidence="8">Has a dual role in the assembly of mitochondrial ATPase. Acts as a protease that removes N-terminal residues of mitochondrial ATPase CF(0) subunit 6 at the intermembrane space side. Also involved in the correct assembly of the membrane-embedded ATPase CF(0) particle, probably mediating association of subunit 6 with the subunit 9 ring.</text>
</comment>
<proteinExistence type="inferred from homology"/>
<dbReference type="GO" id="GO:0034982">
    <property type="term" value="P:mitochondrial protein processing"/>
    <property type="evidence" value="ECO:0007669"/>
    <property type="project" value="TreeGrafter"/>
</dbReference>
<keyword evidence="6 9" id="KW-0378">Hydrolase</keyword>
<dbReference type="PANTHER" id="PTHR21711:SF0">
    <property type="entry name" value="MITOCHONDRIAL INNER MEMBRANE PROTEASE ATP23 HOMOLOG"/>
    <property type="match status" value="1"/>
</dbReference>
<evidence type="ECO:0000313" key="11">
    <source>
        <dbReference type="EMBL" id="KAB2576759.1"/>
    </source>
</evidence>
<comment type="subcellular location">
    <subcellularLocation>
        <location evidence="1 9">Mitochondrion inner membrane</location>
        <topology evidence="1 9">Peripheral membrane protein</topology>
        <orientation evidence="1 9">Intermembrane side</orientation>
    </subcellularLocation>
</comment>
<dbReference type="GO" id="GO:0004222">
    <property type="term" value="F:metalloendopeptidase activity"/>
    <property type="evidence" value="ECO:0007669"/>
    <property type="project" value="InterPro"/>
</dbReference>
<gene>
    <name evidence="11" type="primary">atp23</name>
    <name evidence="11" type="ORF">DBV05_g4518</name>
</gene>
<protein>
    <recommendedName>
        <fullName evidence="3 9">Mitochondrial inner membrane protease ATP23</fullName>
        <ecNumber evidence="9">3.4.24.-</ecNumber>
    </recommendedName>
</protein>
<evidence type="ECO:0000256" key="5">
    <source>
        <dbReference type="ARBA" id="ARBA00022723"/>
    </source>
</evidence>
<comment type="similarity">
    <text evidence="2 9">Belongs to the peptidase M76 family.</text>
</comment>
<dbReference type="OrthoDB" id="285308at2759"/>
<dbReference type="EMBL" id="VCHE01000021">
    <property type="protein sequence ID" value="KAB2576759.1"/>
    <property type="molecule type" value="Genomic_DNA"/>
</dbReference>
<feature type="region of interest" description="Disordered" evidence="10">
    <location>
        <begin position="1"/>
        <end position="25"/>
    </location>
</feature>
<keyword evidence="9" id="KW-0472">Membrane</keyword>
<evidence type="ECO:0000256" key="2">
    <source>
        <dbReference type="ARBA" id="ARBA00009915"/>
    </source>
</evidence>
<keyword evidence="5 9" id="KW-0479">Metal-binding</keyword>
<dbReference type="Proteomes" id="UP000325902">
    <property type="component" value="Unassembled WGS sequence"/>
</dbReference>
<evidence type="ECO:0000313" key="12">
    <source>
        <dbReference type="Proteomes" id="UP000325902"/>
    </source>
</evidence>
<organism evidence="11 12">
    <name type="scientific">Lasiodiplodia theobromae</name>
    <dbReference type="NCBI Taxonomy" id="45133"/>
    <lineage>
        <taxon>Eukaryota</taxon>
        <taxon>Fungi</taxon>
        <taxon>Dikarya</taxon>
        <taxon>Ascomycota</taxon>
        <taxon>Pezizomycotina</taxon>
        <taxon>Dothideomycetes</taxon>
        <taxon>Dothideomycetes incertae sedis</taxon>
        <taxon>Botryosphaeriales</taxon>
        <taxon>Botryosphaeriaceae</taxon>
        <taxon>Lasiodiplodia</taxon>
    </lineage>
</organism>
<dbReference type="PANTHER" id="PTHR21711">
    <property type="entry name" value="MITOCHONDRIAL INNER MEMBRANE PROTEASE"/>
    <property type="match status" value="1"/>
</dbReference>
<dbReference type="InterPro" id="IPR019165">
    <property type="entry name" value="Peptidase_M76_ATP23"/>
</dbReference>
<dbReference type="EC" id="3.4.24.-" evidence="9"/>
<evidence type="ECO:0000256" key="7">
    <source>
        <dbReference type="ARBA" id="ARBA00023049"/>
    </source>
</evidence>
<keyword evidence="4 9" id="KW-0645">Protease</keyword>
<evidence type="ECO:0000256" key="1">
    <source>
        <dbReference type="ARBA" id="ARBA00004137"/>
    </source>
</evidence>